<evidence type="ECO:0000256" key="1">
    <source>
        <dbReference type="ARBA" id="ARBA00023015"/>
    </source>
</evidence>
<dbReference type="SMART" id="SM00866">
    <property type="entry name" value="UTRA"/>
    <property type="match status" value="1"/>
</dbReference>
<feature type="domain" description="HTH gntR-type" evidence="4">
    <location>
        <begin position="3"/>
        <end position="71"/>
    </location>
</feature>
<keyword evidence="1" id="KW-0805">Transcription regulation</keyword>
<sequence length="252" mass="27466">MSVPLHVQVAADLRDQIASGGLAEGESLPSEAQLVQRYGASRGTVRAALQSLRREGLIAGGQGRPPVVRGTALGQPFESLLSFSAWVEAMGRRPGQRTIEIARRGASPDAAAALDLEPGEPVIEVLRVRYLDDEPVMLERASYIEPVGRLLFDFDPDRGSIYAQLTKCGVDLHGARHTIDALPADELDSELLEIEVGVPLLRERRRATTAEGAPLEYADDRYRPDRVTFTIDNTRPSSLGMVSDLRILKESS</sequence>
<keyword evidence="6" id="KW-1185">Reference proteome</keyword>
<dbReference type="Gene3D" id="3.40.1410.10">
    <property type="entry name" value="Chorismate lyase-like"/>
    <property type="match status" value="1"/>
</dbReference>
<dbReference type="CDD" id="cd07377">
    <property type="entry name" value="WHTH_GntR"/>
    <property type="match status" value="1"/>
</dbReference>
<dbReference type="InterPro" id="IPR028978">
    <property type="entry name" value="Chorismate_lyase_/UTRA_dom_sf"/>
</dbReference>
<evidence type="ECO:0000313" key="5">
    <source>
        <dbReference type="EMBL" id="BBH16487.1"/>
    </source>
</evidence>
<dbReference type="GO" id="GO:0003700">
    <property type="term" value="F:DNA-binding transcription factor activity"/>
    <property type="evidence" value="ECO:0007669"/>
    <property type="project" value="InterPro"/>
</dbReference>
<dbReference type="InterPro" id="IPR036388">
    <property type="entry name" value="WH-like_DNA-bd_sf"/>
</dbReference>
<dbReference type="InterPro" id="IPR050679">
    <property type="entry name" value="Bact_HTH_transcr_reg"/>
</dbReference>
<dbReference type="InterPro" id="IPR000524">
    <property type="entry name" value="Tscrpt_reg_HTH_GntR"/>
</dbReference>
<accession>A0A3G9IC55</accession>
<dbReference type="KEGG" id="nbe:Back2_07740"/>
<protein>
    <submittedName>
        <fullName evidence="5">GntR family transcriptional regulator</fullName>
    </submittedName>
</protein>
<dbReference type="SUPFAM" id="SSF64288">
    <property type="entry name" value="Chorismate lyase-like"/>
    <property type="match status" value="1"/>
</dbReference>
<keyword evidence="2" id="KW-0238">DNA-binding</keyword>
<dbReference type="PROSITE" id="PS50949">
    <property type="entry name" value="HTH_GNTR"/>
    <property type="match status" value="1"/>
</dbReference>
<dbReference type="Pfam" id="PF00392">
    <property type="entry name" value="GntR"/>
    <property type="match status" value="1"/>
</dbReference>
<dbReference type="AlphaFoldDB" id="A0A3G9IC55"/>
<dbReference type="PANTHER" id="PTHR44846">
    <property type="entry name" value="MANNOSYL-D-GLYCERATE TRANSPORT/METABOLISM SYSTEM REPRESSOR MNGR-RELATED"/>
    <property type="match status" value="1"/>
</dbReference>
<dbReference type="EMBL" id="AP019307">
    <property type="protein sequence ID" value="BBH16487.1"/>
    <property type="molecule type" value="Genomic_DNA"/>
</dbReference>
<dbReference type="SUPFAM" id="SSF46785">
    <property type="entry name" value="Winged helix' DNA-binding domain"/>
    <property type="match status" value="1"/>
</dbReference>
<dbReference type="InterPro" id="IPR011663">
    <property type="entry name" value="UTRA"/>
</dbReference>
<dbReference type="Gene3D" id="1.10.10.10">
    <property type="entry name" value="Winged helix-like DNA-binding domain superfamily/Winged helix DNA-binding domain"/>
    <property type="match status" value="1"/>
</dbReference>
<dbReference type="PANTHER" id="PTHR44846:SF1">
    <property type="entry name" value="MANNOSYL-D-GLYCERATE TRANSPORT_METABOLISM SYSTEM REPRESSOR MNGR-RELATED"/>
    <property type="match status" value="1"/>
</dbReference>
<proteinExistence type="predicted"/>
<evidence type="ECO:0000259" key="4">
    <source>
        <dbReference type="PROSITE" id="PS50949"/>
    </source>
</evidence>
<dbReference type="GO" id="GO:0003677">
    <property type="term" value="F:DNA binding"/>
    <property type="evidence" value="ECO:0007669"/>
    <property type="project" value="UniProtKB-KW"/>
</dbReference>
<dbReference type="Pfam" id="PF07702">
    <property type="entry name" value="UTRA"/>
    <property type="match status" value="1"/>
</dbReference>
<organism evidence="5 6">
    <name type="scientific">Nocardioides baekrokdamisoli</name>
    <dbReference type="NCBI Taxonomy" id="1804624"/>
    <lineage>
        <taxon>Bacteria</taxon>
        <taxon>Bacillati</taxon>
        <taxon>Actinomycetota</taxon>
        <taxon>Actinomycetes</taxon>
        <taxon>Propionibacteriales</taxon>
        <taxon>Nocardioidaceae</taxon>
        <taxon>Nocardioides</taxon>
    </lineage>
</organism>
<dbReference type="Proteomes" id="UP000271573">
    <property type="component" value="Chromosome"/>
</dbReference>
<name>A0A3G9IC55_9ACTN</name>
<evidence type="ECO:0000256" key="2">
    <source>
        <dbReference type="ARBA" id="ARBA00023125"/>
    </source>
</evidence>
<keyword evidence="3" id="KW-0804">Transcription</keyword>
<dbReference type="RefSeq" id="WP_125566923.1">
    <property type="nucleotide sequence ID" value="NZ_AP019307.1"/>
</dbReference>
<dbReference type="PRINTS" id="PR00035">
    <property type="entry name" value="HTHGNTR"/>
</dbReference>
<dbReference type="OrthoDB" id="3210131at2"/>
<dbReference type="GO" id="GO:0045892">
    <property type="term" value="P:negative regulation of DNA-templated transcription"/>
    <property type="evidence" value="ECO:0007669"/>
    <property type="project" value="TreeGrafter"/>
</dbReference>
<reference evidence="5 6" key="1">
    <citation type="submission" date="2018-11" db="EMBL/GenBank/DDBJ databases">
        <title>Complete genome sequence of Nocardioides baekrokdamisoli strain KCTC 39748.</title>
        <authorList>
            <person name="Kang S.W."/>
            <person name="Lee K.C."/>
            <person name="Kim K.K."/>
            <person name="Kim J.S."/>
            <person name="Kim D.S."/>
            <person name="Ko S.H."/>
            <person name="Yang S.H."/>
            <person name="Shin Y.K."/>
            <person name="Lee J.S."/>
        </authorList>
    </citation>
    <scope>NUCLEOTIDE SEQUENCE [LARGE SCALE GENOMIC DNA]</scope>
    <source>
        <strain evidence="5 6">KCTC 39748</strain>
    </source>
</reference>
<evidence type="ECO:0000256" key="3">
    <source>
        <dbReference type="ARBA" id="ARBA00023163"/>
    </source>
</evidence>
<dbReference type="SMART" id="SM00345">
    <property type="entry name" value="HTH_GNTR"/>
    <property type="match status" value="1"/>
</dbReference>
<gene>
    <name evidence="5" type="ORF">Back2_07740</name>
</gene>
<dbReference type="InterPro" id="IPR036390">
    <property type="entry name" value="WH_DNA-bd_sf"/>
</dbReference>
<evidence type="ECO:0000313" key="6">
    <source>
        <dbReference type="Proteomes" id="UP000271573"/>
    </source>
</evidence>